<accession>A0A098YA68</accession>
<keyword evidence="3" id="KW-1185">Reference proteome</keyword>
<dbReference type="AlphaFoldDB" id="A0A098YA68"/>
<dbReference type="RefSeq" id="WP_036334656.1">
    <property type="nucleotide sequence ID" value="NZ_JPMX01000023.1"/>
</dbReference>
<evidence type="ECO:0000313" key="3">
    <source>
        <dbReference type="Proteomes" id="UP000029713"/>
    </source>
</evidence>
<comment type="caution">
    <text evidence="2">The sequence shown here is derived from an EMBL/GenBank/DDBJ whole genome shotgun (WGS) entry which is preliminary data.</text>
</comment>
<feature type="compositionally biased region" description="Basic and acidic residues" evidence="1">
    <location>
        <begin position="119"/>
        <end position="136"/>
    </location>
</feature>
<dbReference type="EMBL" id="JPMX01000023">
    <property type="protein sequence ID" value="KGH47384.1"/>
    <property type="molecule type" value="Genomic_DNA"/>
</dbReference>
<reference evidence="2 3" key="1">
    <citation type="submission" date="2014-07" db="EMBL/GenBank/DDBJ databases">
        <title>Biosystematic studies on Modestobacter strains isolated from extreme hyper-arid desert soil and from historic building.</title>
        <authorList>
            <person name="Bukarasam K."/>
            <person name="Bull A."/>
            <person name="Girard G."/>
            <person name="van Wezel G."/>
            <person name="Goodfellow M."/>
        </authorList>
    </citation>
    <scope>NUCLEOTIDE SEQUENCE [LARGE SCALE GENOMIC DNA]</scope>
    <source>
        <strain evidence="2 3">KNN45-2b</strain>
    </source>
</reference>
<dbReference type="Proteomes" id="UP000029713">
    <property type="component" value="Unassembled WGS sequence"/>
</dbReference>
<evidence type="ECO:0008006" key="4">
    <source>
        <dbReference type="Google" id="ProtNLM"/>
    </source>
</evidence>
<protein>
    <recommendedName>
        <fullName evidence="4">GPP34 family phosphoprotein</fullName>
    </recommendedName>
</protein>
<dbReference type="OrthoDB" id="5179242at2"/>
<organism evidence="2 3">
    <name type="scientific">Modestobacter caceresii</name>
    <dbReference type="NCBI Taxonomy" id="1522368"/>
    <lineage>
        <taxon>Bacteria</taxon>
        <taxon>Bacillati</taxon>
        <taxon>Actinomycetota</taxon>
        <taxon>Actinomycetes</taxon>
        <taxon>Geodermatophilales</taxon>
        <taxon>Geodermatophilaceae</taxon>
        <taxon>Modestobacter</taxon>
    </lineage>
</organism>
<evidence type="ECO:0000313" key="2">
    <source>
        <dbReference type="EMBL" id="KGH47384.1"/>
    </source>
</evidence>
<feature type="region of interest" description="Disordered" evidence="1">
    <location>
        <begin position="119"/>
        <end position="143"/>
    </location>
</feature>
<sequence length="211" mass="22388">MSDQLPDLAATRLAALCLNRRGRPRGLTFDDHVVRGGLILDLALCGALVHTEDAVEMDHERAAAAGLADVAAQADEGDGSLQDWLDWGALGFDEWVGRLVQAGAWRLLPWSPLRPFRSYDDGDPARTEADRARGRTGEPGAGASRQTLAVLAVGKVSALSGKLGQPPSWVLAGLGEAQWAGELVVERLTELRSRMRTNGHALDGPAIGDPG</sequence>
<proteinExistence type="predicted"/>
<evidence type="ECO:0000256" key="1">
    <source>
        <dbReference type="SAM" id="MobiDB-lite"/>
    </source>
</evidence>
<gene>
    <name evidence="2" type="ORF">IN07_07140</name>
</gene>
<name>A0A098YA68_9ACTN</name>
<dbReference type="STRING" id="1522368.IN07_07140"/>